<organism evidence="1 2">
    <name type="scientific">Streptomyces iconiensis</name>
    <dbReference type="NCBI Taxonomy" id="1384038"/>
    <lineage>
        <taxon>Bacteria</taxon>
        <taxon>Bacillati</taxon>
        <taxon>Actinomycetota</taxon>
        <taxon>Actinomycetes</taxon>
        <taxon>Kitasatosporales</taxon>
        <taxon>Streptomycetaceae</taxon>
        <taxon>Streptomyces</taxon>
    </lineage>
</organism>
<comment type="caution">
    <text evidence="1">The sequence shown here is derived from an EMBL/GenBank/DDBJ whole genome shotgun (WGS) entry which is preliminary data.</text>
</comment>
<keyword evidence="2" id="KW-1185">Reference proteome</keyword>
<evidence type="ECO:0000313" key="2">
    <source>
        <dbReference type="Proteomes" id="UP001214441"/>
    </source>
</evidence>
<protein>
    <submittedName>
        <fullName evidence="1">Uncharacterized protein</fullName>
    </submittedName>
</protein>
<dbReference type="EMBL" id="JANCPR020000014">
    <property type="protein sequence ID" value="MDJ1133439.1"/>
    <property type="molecule type" value="Genomic_DNA"/>
</dbReference>
<dbReference type="Proteomes" id="UP001214441">
    <property type="component" value="Unassembled WGS sequence"/>
</dbReference>
<name>A0ABT6ZWK9_9ACTN</name>
<sequence>MVPIIVYPPDADGGRRVRADGTILGRAHNVQDVLALLRDAGFDPDEIDLDGPLIDWRGGGAYAWEPSGDDPA</sequence>
<accession>A0ABT6ZWK9</accession>
<proteinExistence type="predicted"/>
<gene>
    <name evidence="1" type="ORF">NMN56_016000</name>
</gene>
<evidence type="ECO:0000313" key="1">
    <source>
        <dbReference type="EMBL" id="MDJ1133439.1"/>
    </source>
</evidence>
<dbReference type="RefSeq" id="WP_274039606.1">
    <property type="nucleotide sequence ID" value="NZ_JANCPR020000014.1"/>
</dbReference>
<reference evidence="1 2" key="1">
    <citation type="submission" date="2023-05" db="EMBL/GenBank/DDBJ databases">
        <title>Streptantibioticus silvisoli sp. nov., acidotolerant actinomycetes 1 from pine litter.</title>
        <authorList>
            <person name="Swiecimska M."/>
            <person name="Golinska P."/>
            <person name="Sangal V."/>
            <person name="Wachnowicz B."/>
            <person name="Goodfellow M."/>
        </authorList>
    </citation>
    <scope>NUCLEOTIDE SEQUENCE [LARGE SCALE GENOMIC DNA]</scope>
    <source>
        <strain evidence="1 2">DSM 42109</strain>
    </source>
</reference>